<gene>
    <name evidence="2" type="ORF">NDES1114_LOCUS18190</name>
</gene>
<reference evidence="2" key="1">
    <citation type="submission" date="2021-01" db="EMBL/GenBank/DDBJ databases">
        <authorList>
            <person name="Corre E."/>
            <person name="Pelletier E."/>
            <person name="Niang G."/>
            <person name="Scheremetjew M."/>
            <person name="Finn R."/>
            <person name="Kale V."/>
            <person name="Holt S."/>
            <person name="Cochrane G."/>
            <person name="Meng A."/>
            <person name="Brown T."/>
            <person name="Cohen L."/>
        </authorList>
    </citation>
    <scope>NUCLEOTIDE SEQUENCE</scope>
    <source>
        <strain evidence="2">CCAP 1951/1</strain>
    </source>
</reference>
<sequence length="193" mass="22131">MDPLRGMNAERMAEMMKNMKMDENKKPDEPIPEPPEVPSLDAMGFLKTVQQSEHYNLVLLCFGCLFITTFVAVLIFMRLRRSGDADSDVKQKLGTIARYVEAVDTVRVEQEQLMKRVLREGRWPDHVKSQWDDDDRAMRRDFELRREPLVTLAGAEVQSSLKRSQSLFQQLVSEDVRRAGEKKKSAAAEAATD</sequence>
<evidence type="ECO:0000313" key="2">
    <source>
        <dbReference type="EMBL" id="CAD9122639.1"/>
    </source>
</evidence>
<proteinExistence type="predicted"/>
<keyword evidence="1" id="KW-0472">Membrane</keyword>
<feature type="transmembrane region" description="Helical" evidence="1">
    <location>
        <begin position="55"/>
        <end position="77"/>
    </location>
</feature>
<evidence type="ECO:0000256" key="1">
    <source>
        <dbReference type="SAM" id="Phobius"/>
    </source>
</evidence>
<keyword evidence="1" id="KW-1133">Transmembrane helix</keyword>
<keyword evidence="1" id="KW-0812">Transmembrane</keyword>
<protein>
    <recommendedName>
        <fullName evidence="3">Transmembrane protein</fullName>
    </recommendedName>
</protein>
<organism evidence="2">
    <name type="scientific">Neobodo designis</name>
    <name type="common">Flagellated protozoan</name>
    <name type="synonym">Bodo designis</name>
    <dbReference type="NCBI Taxonomy" id="312471"/>
    <lineage>
        <taxon>Eukaryota</taxon>
        <taxon>Discoba</taxon>
        <taxon>Euglenozoa</taxon>
        <taxon>Kinetoplastea</taxon>
        <taxon>Metakinetoplastina</taxon>
        <taxon>Neobodonida</taxon>
        <taxon>Neobodo</taxon>
    </lineage>
</organism>
<accession>A0A7S1M693</accession>
<dbReference type="EMBL" id="HBGF01027445">
    <property type="protein sequence ID" value="CAD9122639.1"/>
    <property type="molecule type" value="Transcribed_RNA"/>
</dbReference>
<name>A0A7S1M693_NEODS</name>
<dbReference type="AlphaFoldDB" id="A0A7S1M693"/>
<evidence type="ECO:0008006" key="3">
    <source>
        <dbReference type="Google" id="ProtNLM"/>
    </source>
</evidence>